<dbReference type="EMBL" id="LJIG01001328">
    <property type="protein sequence ID" value="KRT85612.1"/>
    <property type="molecule type" value="Genomic_DNA"/>
</dbReference>
<accession>A0A0T6BE76</accession>
<dbReference type="Gene3D" id="3.20.20.210">
    <property type="match status" value="1"/>
</dbReference>
<evidence type="ECO:0000313" key="3">
    <source>
        <dbReference type="Proteomes" id="UP000051574"/>
    </source>
</evidence>
<comment type="caution">
    <text evidence="2">The sequence shown here is derived from an EMBL/GenBank/DDBJ whole genome shotgun (WGS) entry which is preliminary data.</text>
</comment>
<dbReference type="Pfam" id="PF01208">
    <property type="entry name" value="URO-D"/>
    <property type="match status" value="1"/>
</dbReference>
<dbReference type="SUPFAM" id="SSF51726">
    <property type="entry name" value="UROD/MetE-like"/>
    <property type="match status" value="1"/>
</dbReference>
<dbReference type="Proteomes" id="UP000051574">
    <property type="component" value="Unassembled WGS sequence"/>
</dbReference>
<dbReference type="InterPro" id="IPR038071">
    <property type="entry name" value="UROD/MetE-like_sf"/>
</dbReference>
<dbReference type="GO" id="GO:0004853">
    <property type="term" value="F:uroporphyrinogen decarboxylase activity"/>
    <property type="evidence" value="ECO:0007669"/>
    <property type="project" value="InterPro"/>
</dbReference>
<name>A0A0T6BE76_9SCAR</name>
<dbReference type="GO" id="GO:0005829">
    <property type="term" value="C:cytosol"/>
    <property type="evidence" value="ECO:0007669"/>
    <property type="project" value="TreeGrafter"/>
</dbReference>
<reference evidence="2 3" key="1">
    <citation type="submission" date="2015-09" db="EMBL/GenBank/DDBJ databases">
        <title>Draft genome of the scarab beetle Oryctes borbonicus.</title>
        <authorList>
            <person name="Meyer J.M."/>
            <person name="Markov G.V."/>
            <person name="Baskaran P."/>
            <person name="Herrmann M."/>
            <person name="Sommer R.J."/>
            <person name="Roedelsperger C."/>
        </authorList>
    </citation>
    <scope>NUCLEOTIDE SEQUENCE [LARGE SCALE GENOMIC DNA]</scope>
    <source>
        <strain evidence="2">OB123</strain>
        <tissue evidence="2">Whole animal</tissue>
    </source>
</reference>
<dbReference type="InterPro" id="IPR000257">
    <property type="entry name" value="Uroporphyrinogen_deCOase"/>
</dbReference>
<dbReference type="OrthoDB" id="339900at2759"/>
<evidence type="ECO:0000259" key="1">
    <source>
        <dbReference type="PROSITE" id="PS00906"/>
    </source>
</evidence>
<dbReference type="PANTHER" id="PTHR21091:SF169">
    <property type="entry name" value="UROPORPHYRINOGEN DECARBOXYLASE"/>
    <property type="match status" value="1"/>
</dbReference>
<dbReference type="GO" id="GO:0006783">
    <property type="term" value="P:heme biosynthetic process"/>
    <property type="evidence" value="ECO:0007669"/>
    <property type="project" value="TreeGrafter"/>
</dbReference>
<keyword evidence="3" id="KW-1185">Reference proteome</keyword>
<organism evidence="2 3">
    <name type="scientific">Oryctes borbonicus</name>
    <dbReference type="NCBI Taxonomy" id="1629725"/>
    <lineage>
        <taxon>Eukaryota</taxon>
        <taxon>Metazoa</taxon>
        <taxon>Ecdysozoa</taxon>
        <taxon>Arthropoda</taxon>
        <taxon>Hexapoda</taxon>
        <taxon>Insecta</taxon>
        <taxon>Pterygota</taxon>
        <taxon>Neoptera</taxon>
        <taxon>Endopterygota</taxon>
        <taxon>Coleoptera</taxon>
        <taxon>Polyphaga</taxon>
        <taxon>Scarabaeiformia</taxon>
        <taxon>Scarabaeidae</taxon>
        <taxon>Dynastinae</taxon>
        <taxon>Oryctes</taxon>
    </lineage>
</organism>
<gene>
    <name evidence="2" type="ORF">AMK59_197</name>
</gene>
<protein>
    <recommendedName>
        <fullName evidence="1">Uroporphyrinogen decarboxylase (URO-D) domain-containing protein</fullName>
    </recommendedName>
</protein>
<dbReference type="PROSITE" id="PS00906">
    <property type="entry name" value="UROD_1"/>
    <property type="match status" value="1"/>
</dbReference>
<dbReference type="PANTHER" id="PTHR21091">
    <property type="entry name" value="METHYLTETRAHYDROFOLATE:HOMOCYSTEINE METHYLTRANSFERASE RELATED"/>
    <property type="match status" value="1"/>
</dbReference>
<evidence type="ECO:0000313" key="2">
    <source>
        <dbReference type="EMBL" id="KRT85612.1"/>
    </source>
</evidence>
<feature type="domain" description="Uroporphyrinogen decarboxylase (URO-D)" evidence="1">
    <location>
        <begin position="30"/>
        <end position="39"/>
    </location>
</feature>
<proteinExistence type="predicted"/>
<sequence length="105" mass="12157">MTEIIPKDFPTLKNDRILKVIKGEKPDKLPIWVMRQAGRYMPSFREFRKLHTFFEICQTPSLACEVTLMPIKRFDLDAAIIFSDILVVPQALGLQVEMKEGIVSY</sequence>
<dbReference type="AlphaFoldDB" id="A0A0T6BE76"/>